<dbReference type="Proteomes" id="UP000054805">
    <property type="component" value="Unassembled WGS sequence"/>
</dbReference>
<protein>
    <submittedName>
        <fullName evidence="3">Uncharacterized protein</fullName>
    </submittedName>
</protein>
<dbReference type="EMBL" id="JYDS01000366">
    <property type="protein sequence ID" value="KRZ10359.1"/>
    <property type="molecule type" value="Genomic_DNA"/>
</dbReference>
<reference evidence="4 5" key="1">
    <citation type="submission" date="2015-01" db="EMBL/GenBank/DDBJ databases">
        <title>Evolution of Trichinella species and genotypes.</title>
        <authorList>
            <person name="Korhonen P.K."/>
            <person name="Edoardo P."/>
            <person name="Giuseppe L.R."/>
            <person name="Gasser R.B."/>
        </authorList>
    </citation>
    <scope>NUCLEOTIDE SEQUENCE [LARGE SCALE GENOMIC DNA]</scope>
    <source>
        <strain evidence="1">ISS13</strain>
        <strain evidence="3">ISS176</strain>
        <strain evidence="2">ISS588</strain>
    </source>
</reference>
<evidence type="ECO:0000313" key="2">
    <source>
        <dbReference type="EMBL" id="KRZ10359.1"/>
    </source>
</evidence>
<evidence type="ECO:0000313" key="4">
    <source>
        <dbReference type="Proteomes" id="UP000054632"/>
    </source>
</evidence>
<dbReference type="EMBL" id="JYDR01000174">
    <property type="protein sequence ID" value="KRY66316.1"/>
    <property type="molecule type" value="Genomic_DNA"/>
</dbReference>
<dbReference type="Proteomes" id="UP000054632">
    <property type="component" value="Unassembled WGS sequence"/>
</dbReference>
<name>A0A0V1K6K9_TRIPS</name>
<accession>A0A0V1K6K9</accession>
<dbReference type="Proteomes" id="UP000054826">
    <property type="component" value="Unassembled WGS sequence"/>
</dbReference>
<sequence length="59" mass="6560">MENPDDCILYADFSDYCATSLQYCSELLILFHADATVDELISSVAALCIYIKFSSSVKI</sequence>
<evidence type="ECO:0000313" key="1">
    <source>
        <dbReference type="EMBL" id="KRY66316.1"/>
    </source>
</evidence>
<evidence type="ECO:0000313" key="5">
    <source>
        <dbReference type="Proteomes" id="UP000054805"/>
    </source>
</evidence>
<dbReference type="AlphaFoldDB" id="A0A0V1K6K9"/>
<evidence type="ECO:0000313" key="3">
    <source>
        <dbReference type="EMBL" id="KRZ42859.1"/>
    </source>
</evidence>
<comment type="caution">
    <text evidence="3">The sequence shown here is derived from an EMBL/GenBank/DDBJ whole genome shotgun (WGS) entry which is preliminary data.</text>
</comment>
<proteinExistence type="predicted"/>
<keyword evidence="5" id="KW-1185">Reference proteome</keyword>
<organism evidence="3 6">
    <name type="scientific">Trichinella pseudospiralis</name>
    <name type="common">Parasitic roundworm</name>
    <dbReference type="NCBI Taxonomy" id="6337"/>
    <lineage>
        <taxon>Eukaryota</taxon>
        <taxon>Metazoa</taxon>
        <taxon>Ecdysozoa</taxon>
        <taxon>Nematoda</taxon>
        <taxon>Enoplea</taxon>
        <taxon>Dorylaimia</taxon>
        <taxon>Trichinellida</taxon>
        <taxon>Trichinellidae</taxon>
        <taxon>Trichinella</taxon>
    </lineage>
</organism>
<dbReference type="EMBL" id="JYDV01000012">
    <property type="protein sequence ID" value="KRZ42859.1"/>
    <property type="molecule type" value="Genomic_DNA"/>
</dbReference>
<evidence type="ECO:0000313" key="6">
    <source>
        <dbReference type="Proteomes" id="UP000054826"/>
    </source>
</evidence>
<gene>
    <name evidence="1" type="ORF">T4A_5638</name>
    <name evidence="2" type="ORF">T4B_12254</name>
    <name evidence="3" type="ORF">T4C_2247</name>
</gene>